<keyword evidence="3" id="KW-1003">Cell membrane</keyword>
<keyword evidence="4" id="KW-0645">Protease</keyword>
<dbReference type="PANTHER" id="PTHR43221">
    <property type="entry name" value="PROTEASE HTPX"/>
    <property type="match status" value="1"/>
</dbReference>
<dbReference type="InterPro" id="IPR001915">
    <property type="entry name" value="Peptidase_M48"/>
</dbReference>
<reference evidence="15" key="1">
    <citation type="submission" date="2020-11" db="EMBL/GenBank/DDBJ databases">
        <authorList>
            <person name="Konstantinou D."/>
            <person name="Gkelis S."/>
            <person name="Popin R."/>
            <person name="Fewer D."/>
            <person name="Sivonen K."/>
        </authorList>
    </citation>
    <scope>NUCLEOTIDE SEQUENCE</scope>
    <source>
        <strain evidence="15">TAU-MAC 1115</strain>
    </source>
</reference>
<sequence>MRPALPLRTLEDIGMGLDRSPEQLLKAGLAALKQKDYGRAISTFQQISQTDGSSTSHQLKAQMGLIRTYEEQGNHDQARDLCKPLLKSRSQAIRQWAHEKLQQLTTIEKISIKQPVNNLDNVNQASGVISNTSGFVPFNAEERTVPQVSDSAHSSDISTPQTKIQDFPQEQKSVTDRTSVSSTPSKATATPEANLTEQQVGSSLFHYQNLNNNRRVEHKTDITNTSTETDPKVSAASQTENFSANLTQLRPNKQPKRPVKTTIATALGPETWPQGSRLRTLKSLGKVSMGRLWFAQLATIPIIFWVVRWLVKTALSCTRDYLLFLNRLLPINLKLPDFFWGTQTWTVIIGFGALTLAAPWLWSFLLRPTKNLSTQQLKSYSPEASQLLRRFCAQRHWPVPKVQLITSDLPLIFSYGWRPRHGKIVVSQGLLEHLAADELAAVMMYEISHWSTLDWIFFSTHGLLLQGFHRVYWFLAQWGENRSALLKITAGTIANLSYGIFWLLTQVSCGLARIRTPYRDRKTAELTGNPNGLIRALAKLSAAMANTVNRQGYTPQLLESLDLMLPVGPTSVGTSSQHFAWGAFNPLRHWLSLNQGHPPLGDRIYIINAYGRHWKLTPSLNFAQLQLKHGSRALTQRDWKNLLLQAGAWSGLMIGLGVAMIMWLMGAIATHFDLSLLAWLYKDRSILLSMPLIGTATGHLLRINPFFPEIADSIPINEAELANWQTDPTLVPLSSLPIKINGTLTGRPALANWLGQEWRLRTKYGSIKLHHTAYFGPLSNIQGLTPWLNTPLQVTGWFRRGHHIWIDIDRLRTQQNQTKLAQHPLWAAMISAIPLAYGLWIIFKGV</sequence>
<evidence type="ECO:0000256" key="8">
    <source>
        <dbReference type="ARBA" id="ARBA00022833"/>
    </source>
</evidence>
<dbReference type="Gene3D" id="1.25.40.10">
    <property type="entry name" value="Tetratricopeptide repeat domain"/>
    <property type="match status" value="1"/>
</dbReference>
<feature type="domain" description="Peptidase M48" evidence="14">
    <location>
        <begin position="396"/>
        <end position="605"/>
    </location>
</feature>
<dbReference type="PANTHER" id="PTHR43221:SF1">
    <property type="entry name" value="PROTEASE HTPX"/>
    <property type="match status" value="1"/>
</dbReference>
<evidence type="ECO:0000256" key="10">
    <source>
        <dbReference type="ARBA" id="ARBA00023049"/>
    </source>
</evidence>
<gene>
    <name evidence="15" type="ORF">IXB50_08015</name>
</gene>
<feature type="region of interest" description="Disordered" evidence="12">
    <location>
        <begin position="223"/>
        <end position="258"/>
    </location>
</feature>
<reference evidence="15" key="2">
    <citation type="journal article" date="2021" name="Mar. Drugs">
        <title>Genome Reduction and Secondary Metabolism of the Marine Sponge-Associated Cyanobacterium Leptothoe.</title>
        <authorList>
            <person name="Konstantinou D."/>
            <person name="Popin R.V."/>
            <person name="Fewer D.P."/>
            <person name="Sivonen K."/>
            <person name="Gkelis S."/>
        </authorList>
    </citation>
    <scope>NUCLEOTIDE SEQUENCE</scope>
    <source>
        <strain evidence="15">TAU-MAC 1115</strain>
    </source>
</reference>
<evidence type="ECO:0000256" key="11">
    <source>
        <dbReference type="ARBA" id="ARBA00023136"/>
    </source>
</evidence>
<feature type="transmembrane region" description="Helical" evidence="13">
    <location>
        <begin position="642"/>
        <end position="665"/>
    </location>
</feature>
<organism evidence="15 16">
    <name type="scientific">Leptothoe spongobia TAU-MAC 1115</name>
    <dbReference type="NCBI Taxonomy" id="1967444"/>
    <lineage>
        <taxon>Bacteria</taxon>
        <taxon>Bacillati</taxon>
        <taxon>Cyanobacteriota</taxon>
        <taxon>Cyanophyceae</taxon>
        <taxon>Nodosilineales</taxon>
        <taxon>Cymatolegaceae</taxon>
        <taxon>Leptothoe</taxon>
        <taxon>Leptothoe spongobia</taxon>
    </lineage>
</organism>
<evidence type="ECO:0000256" key="13">
    <source>
        <dbReference type="SAM" id="Phobius"/>
    </source>
</evidence>
<dbReference type="Pfam" id="PF01435">
    <property type="entry name" value="Peptidase_M48"/>
    <property type="match status" value="1"/>
</dbReference>
<protein>
    <submittedName>
        <fullName evidence="15">M48 family metalloprotease</fullName>
    </submittedName>
</protein>
<dbReference type="InterPro" id="IPR050083">
    <property type="entry name" value="HtpX_protease"/>
</dbReference>
<feature type="transmembrane region" description="Helical" evidence="13">
    <location>
        <begin position="292"/>
        <end position="311"/>
    </location>
</feature>
<evidence type="ECO:0000256" key="3">
    <source>
        <dbReference type="ARBA" id="ARBA00022475"/>
    </source>
</evidence>
<keyword evidence="6" id="KW-0479">Metal-binding</keyword>
<keyword evidence="9 13" id="KW-1133">Transmembrane helix</keyword>
<keyword evidence="5 13" id="KW-0812">Transmembrane</keyword>
<dbReference type="GO" id="GO:0046872">
    <property type="term" value="F:metal ion binding"/>
    <property type="evidence" value="ECO:0007669"/>
    <property type="project" value="UniProtKB-KW"/>
</dbReference>
<keyword evidence="16" id="KW-1185">Reference proteome</keyword>
<dbReference type="Gene3D" id="3.30.2010.10">
    <property type="entry name" value="Metalloproteases ('zincins'), catalytic domain"/>
    <property type="match status" value="1"/>
</dbReference>
<evidence type="ECO:0000256" key="12">
    <source>
        <dbReference type="SAM" id="MobiDB-lite"/>
    </source>
</evidence>
<dbReference type="AlphaFoldDB" id="A0A947GI23"/>
<feature type="transmembrane region" description="Helical" evidence="13">
    <location>
        <begin position="453"/>
        <end position="473"/>
    </location>
</feature>
<feature type="compositionally biased region" description="Polar residues" evidence="12">
    <location>
        <begin position="146"/>
        <end position="195"/>
    </location>
</feature>
<evidence type="ECO:0000259" key="14">
    <source>
        <dbReference type="Pfam" id="PF01435"/>
    </source>
</evidence>
<comment type="caution">
    <text evidence="15">The sequence shown here is derived from an EMBL/GenBank/DDBJ whole genome shotgun (WGS) entry which is preliminary data.</text>
</comment>
<feature type="transmembrane region" description="Helical" evidence="13">
    <location>
        <begin position="825"/>
        <end position="843"/>
    </location>
</feature>
<comment type="cofactor">
    <cofactor evidence="1">
        <name>Zn(2+)</name>
        <dbReference type="ChEBI" id="CHEBI:29105"/>
    </cofactor>
</comment>
<evidence type="ECO:0000256" key="4">
    <source>
        <dbReference type="ARBA" id="ARBA00022670"/>
    </source>
</evidence>
<evidence type="ECO:0000256" key="2">
    <source>
        <dbReference type="ARBA" id="ARBA00004651"/>
    </source>
</evidence>
<dbReference type="Pfam" id="PF14559">
    <property type="entry name" value="TPR_19"/>
    <property type="match status" value="1"/>
</dbReference>
<dbReference type="InterPro" id="IPR011990">
    <property type="entry name" value="TPR-like_helical_dom_sf"/>
</dbReference>
<name>A0A947GI23_9CYAN</name>
<dbReference type="Proteomes" id="UP000717364">
    <property type="component" value="Unassembled WGS sequence"/>
</dbReference>
<evidence type="ECO:0000313" key="16">
    <source>
        <dbReference type="Proteomes" id="UP000717364"/>
    </source>
</evidence>
<evidence type="ECO:0000256" key="7">
    <source>
        <dbReference type="ARBA" id="ARBA00022801"/>
    </source>
</evidence>
<dbReference type="RefSeq" id="WP_215608441.1">
    <property type="nucleotide sequence ID" value="NZ_JADOES010000011.1"/>
</dbReference>
<keyword evidence="8" id="KW-0862">Zinc</keyword>
<evidence type="ECO:0000256" key="9">
    <source>
        <dbReference type="ARBA" id="ARBA00022989"/>
    </source>
</evidence>
<feature type="transmembrane region" description="Helical" evidence="13">
    <location>
        <begin position="493"/>
        <end position="512"/>
    </location>
</feature>
<evidence type="ECO:0000256" key="1">
    <source>
        <dbReference type="ARBA" id="ARBA00001947"/>
    </source>
</evidence>
<dbReference type="EMBL" id="JADOES010000011">
    <property type="protein sequence ID" value="MBT9315369.1"/>
    <property type="molecule type" value="Genomic_DNA"/>
</dbReference>
<evidence type="ECO:0000313" key="15">
    <source>
        <dbReference type="EMBL" id="MBT9315369.1"/>
    </source>
</evidence>
<dbReference type="GO" id="GO:0005886">
    <property type="term" value="C:plasma membrane"/>
    <property type="evidence" value="ECO:0007669"/>
    <property type="project" value="UniProtKB-SubCell"/>
</dbReference>
<feature type="region of interest" description="Disordered" evidence="12">
    <location>
        <begin position="144"/>
        <end position="195"/>
    </location>
</feature>
<keyword evidence="11 13" id="KW-0472">Membrane</keyword>
<accession>A0A947GI23</accession>
<evidence type="ECO:0000256" key="6">
    <source>
        <dbReference type="ARBA" id="ARBA00022723"/>
    </source>
</evidence>
<proteinExistence type="predicted"/>
<feature type="transmembrane region" description="Helical" evidence="13">
    <location>
        <begin position="345"/>
        <end position="366"/>
    </location>
</feature>
<dbReference type="SUPFAM" id="SSF48452">
    <property type="entry name" value="TPR-like"/>
    <property type="match status" value="1"/>
</dbReference>
<dbReference type="GO" id="GO:0006508">
    <property type="term" value="P:proteolysis"/>
    <property type="evidence" value="ECO:0007669"/>
    <property type="project" value="UniProtKB-KW"/>
</dbReference>
<keyword evidence="7" id="KW-0378">Hydrolase</keyword>
<dbReference type="GO" id="GO:0004222">
    <property type="term" value="F:metalloendopeptidase activity"/>
    <property type="evidence" value="ECO:0007669"/>
    <property type="project" value="InterPro"/>
</dbReference>
<keyword evidence="10 15" id="KW-0482">Metalloprotease</keyword>
<evidence type="ECO:0000256" key="5">
    <source>
        <dbReference type="ARBA" id="ARBA00022692"/>
    </source>
</evidence>
<comment type="subcellular location">
    <subcellularLocation>
        <location evidence="2">Cell membrane</location>
        <topology evidence="2">Multi-pass membrane protein</topology>
    </subcellularLocation>
</comment>
<feature type="compositionally biased region" description="Polar residues" evidence="12">
    <location>
        <begin position="235"/>
        <end position="251"/>
    </location>
</feature>